<feature type="chain" id="PRO_5046004738" evidence="3">
    <location>
        <begin position="20"/>
        <end position="1213"/>
    </location>
</feature>
<dbReference type="EMBL" id="JBHMEY010000042">
    <property type="protein sequence ID" value="MFB9097328.1"/>
    <property type="molecule type" value="Genomic_DNA"/>
</dbReference>
<organism evidence="5 6">
    <name type="scientific">Flavobacterium jumunjinense</name>
    <dbReference type="NCBI Taxonomy" id="998845"/>
    <lineage>
        <taxon>Bacteria</taxon>
        <taxon>Pseudomonadati</taxon>
        <taxon>Bacteroidota</taxon>
        <taxon>Flavobacteriia</taxon>
        <taxon>Flavobacteriales</taxon>
        <taxon>Flavobacteriaceae</taxon>
        <taxon>Flavobacterium</taxon>
    </lineage>
</organism>
<dbReference type="InterPro" id="IPR024079">
    <property type="entry name" value="MetalloPept_cat_dom_sf"/>
</dbReference>
<name>A0ABV5GPN0_9FLAO</name>
<evidence type="ECO:0000313" key="6">
    <source>
        <dbReference type="Proteomes" id="UP001589607"/>
    </source>
</evidence>
<dbReference type="PROSITE" id="PS50853">
    <property type="entry name" value="FN3"/>
    <property type="match status" value="2"/>
</dbReference>
<feature type="compositionally biased region" description="Polar residues" evidence="2">
    <location>
        <begin position="470"/>
        <end position="482"/>
    </location>
</feature>
<dbReference type="InterPro" id="IPR045474">
    <property type="entry name" value="GEVED"/>
</dbReference>
<feature type="domain" description="Fibronectin type-III" evidence="4">
    <location>
        <begin position="655"/>
        <end position="740"/>
    </location>
</feature>
<dbReference type="RefSeq" id="WP_236457759.1">
    <property type="nucleotide sequence ID" value="NZ_CBCSGE010000005.1"/>
</dbReference>
<dbReference type="Pfam" id="PF18962">
    <property type="entry name" value="Por_Secre_tail"/>
    <property type="match status" value="1"/>
</dbReference>
<dbReference type="InterPro" id="IPR003961">
    <property type="entry name" value="FN3_dom"/>
</dbReference>
<dbReference type="CDD" id="cd00063">
    <property type="entry name" value="FN3"/>
    <property type="match status" value="2"/>
</dbReference>
<dbReference type="Pfam" id="PF00041">
    <property type="entry name" value="fn3"/>
    <property type="match status" value="2"/>
</dbReference>
<dbReference type="SUPFAM" id="SSF55486">
    <property type="entry name" value="Metalloproteases ('zincins'), catalytic domain"/>
    <property type="match status" value="1"/>
</dbReference>
<dbReference type="InterPro" id="IPR036116">
    <property type="entry name" value="FN3_sf"/>
</dbReference>
<dbReference type="Pfam" id="PF20009">
    <property type="entry name" value="GEVED"/>
    <property type="match status" value="2"/>
</dbReference>
<gene>
    <name evidence="5" type="ORF">ACFFVF_12440</name>
</gene>
<evidence type="ECO:0000259" key="4">
    <source>
        <dbReference type="PROSITE" id="PS50853"/>
    </source>
</evidence>
<dbReference type="InterPro" id="IPR013783">
    <property type="entry name" value="Ig-like_fold"/>
</dbReference>
<dbReference type="Proteomes" id="UP001589607">
    <property type="component" value="Unassembled WGS sequence"/>
</dbReference>
<dbReference type="Gene3D" id="2.60.40.10">
    <property type="entry name" value="Immunoglobulins"/>
    <property type="match status" value="3"/>
</dbReference>
<dbReference type="SMART" id="SM00060">
    <property type="entry name" value="FN3"/>
    <property type="match status" value="2"/>
</dbReference>
<feature type="region of interest" description="Disordered" evidence="2">
    <location>
        <begin position="460"/>
        <end position="483"/>
    </location>
</feature>
<feature type="domain" description="Fibronectin type-III" evidence="4">
    <location>
        <begin position="894"/>
        <end position="981"/>
    </location>
</feature>
<reference evidence="5 6" key="1">
    <citation type="submission" date="2024-09" db="EMBL/GenBank/DDBJ databases">
        <authorList>
            <person name="Sun Q."/>
            <person name="Mori K."/>
        </authorList>
    </citation>
    <scope>NUCLEOTIDE SEQUENCE [LARGE SCALE GENOMIC DNA]</scope>
    <source>
        <strain evidence="5 6">CECT 7955</strain>
    </source>
</reference>
<dbReference type="InterPro" id="IPR026444">
    <property type="entry name" value="Secre_tail"/>
</dbReference>
<evidence type="ECO:0000313" key="5">
    <source>
        <dbReference type="EMBL" id="MFB9097328.1"/>
    </source>
</evidence>
<evidence type="ECO:0000256" key="1">
    <source>
        <dbReference type="ARBA" id="ARBA00022729"/>
    </source>
</evidence>
<proteinExistence type="predicted"/>
<evidence type="ECO:0000256" key="3">
    <source>
        <dbReference type="SAM" id="SignalP"/>
    </source>
</evidence>
<keyword evidence="1 3" id="KW-0732">Signal</keyword>
<feature type="signal peptide" evidence="3">
    <location>
        <begin position="1"/>
        <end position="19"/>
    </location>
</feature>
<dbReference type="Gene3D" id="3.40.390.10">
    <property type="entry name" value="Collagenase (Catalytic Domain)"/>
    <property type="match status" value="1"/>
</dbReference>
<protein>
    <submittedName>
        <fullName evidence="5">Reprolysin-like metallopeptidase</fullName>
    </submittedName>
</protein>
<evidence type="ECO:0000256" key="2">
    <source>
        <dbReference type="SAM" id="MobiDB-lite"/>
    </source>
</evidence>
<accession>A0ABV5GPN0</accession>
<dbReference type="SUPFAM" id="SSF49265">
    <property type="entry name" value="Fibronectin type III"/>
    <property type="match status" value="2"/>
</dbReference>
<feature type="compositionally biased region" description="Low complexity" evidence="2">
    <location>
        <begin position="460"/>
        <end position="469"/>
    </location>
</feature>
<dbReference type="NCBIfam" id="TIGR04183">
    <property type="entry name" value="Por_Secre_tail"/>
    <property type="match status" value="1"/>
</dbReference>
<keyword evidence="6" id="KW-1185">Reference proteome</keyword>
<comment type="caution">
    <text evidence="5">The sequence shown here is derived from an EMBL/GenBank/DDBJ whole genome shotgun (WGS) entry which is preliminary data.</text>
</comment>
<dbReference type="Pfam" id="PF13583">
    <property type="entry name" value="Reprolysin_4"/>
    <property type="match status" value="1"/>
</dbReference>
<sequence length="1213" mass="128438">MKQKFLLIAAIAITSFSFAQNGETFWKKTTKSDAQVFENKSSLSNTSLFNLDINSLKQSIRSVSKRVNFNESSNTIISIPNRDGKMERFSVLENSNMEQDLANRYPEIKSYVGYGIDNPTATVYFSISPLGFQSMTLYADKSAEFIEPYTKDLKTYTVYRKADRKAAFSKFECSVVEHANNKAASDAAARPNADDSKLRTFRLAMSVTGEYSSHFGGTKALALAAINTTMTRVNGVFEKDFSARMVLISNTDDVIYTNASTDPYTTSYNSQLQSTLTSVIGDSNYDVGHLLTKAGNNGNAGCIGCVCNSGKGSGFTSSTIPEGDNFDIDYVAHEIGHQFGANHTFSMSNEGTGVNMEPGSGSTIMGYAGITGQDVQPHSDAYFHSASIQQVTNNIKSKTCPTVTNTGNTVPTADAGSDFTIPKSTPFILSGSGTDANGDALTYIWEQFDNAASSATGASSAASATRTSGPTFRSYNPTTTPTRMFPRLESVLANSSTTTGAEITVEALPSVARTMNFRFTVRDNRAGGSANNSDDMVVTVNSTAGPFTVSSPNTAVSYPGNSSQTITWNVAGTTANGVNCANVDILLSTDGGNNFNTVLLAGTPNDGSQSVTIPNTPGNQNRIMIKGTNHIFFDISNSNFTITQGSGNDTTAPSAPTNLTAAGTTQTTTNLSWTASTDNVAVTGYDVFQGGTQIGTATTTTFAVTGLSPGTTYNFTVKAKDAAGNISGTSNTATITTLTGTTDPTYCDSKGNSVNDEYIGRVQFNTIDNTSNGGNGYTNFTSISTSVSKGTSYNITITPTWTGTVYSEGYAVWIDYNKDGDFTDANELAWSKAASQTTPVTGSFIIPTSAITGTTRMRVSMKYNGVPTSCEAFSYGEVEDYSVNIGTSVPDTTAPSAPTLSASGTTQTSTTLSWTASTDNVGVTGYNVYQAGTQIGTATTTTYSVTGLTSATTYAFTVKAKDAAGNLSATSNTASVTTLSNSVTYCTSQGNNTNDERIAKVEYGSINNSSSGTTGYEDFTAITTSVSRGTSQTITITPLWTGTVYSEGYAVWIDFNQDGDFTDTGEQVITIGATKNTPVSGSISIPTNANLGATRMRVSMKYNGTPTSCESFTYGQVEDYTINITASTRDNEETTSLALENEVVIYPNPTTSLLNISSISNNATYKVHSLLGQTVLSGKIANNSIDVSRLNAGNYIIEITDNENTISKQFIKQ</sequence>